<comment type="caution">
    <text evidence="4">The sequence shown here is derived from an EMBL/GenBank/DDBJ whole genome shotgun (WGS) entry which is preliminary data.</text>
</comment>
<dbReference type="EMBL" id="CAJNOW010003692">
    <property type="protein sequence ID" value="CAF1392381.1"/>
    <property type="molecule type" value="Genomic_DNA"/>
</dbReference>
<dbReference type="InterPro" id="IPR023389">
    <property type="entry name" value="DOPA-like_sf"/>
</dbReference>
<dbReference type="OrthoDB" id="9994422at2759"/>
<dbReference type="EMBL" id="CAJOBH010003094">
    <property type="protein sequence ID" value="CAF3937338.1"/>
    <property type="molecule type" value="Genomic_DNA"/>
</dbReference>
<evidence type="ECO:0000313" key="7">
    <source>
        <dbReference type="Proteomes" id="UP000663824"/>
    </source>
</evidence>
<dbReference type="InterPro" id="IPR014980">
    <property type="entry name" value="DOPA_dioxygen"/>
</dbReference>
<feature type="chain" id="PRO_5036413240" evidence="1">
    <location>
        <begin position="21"/>
        <end position="239"/>
    </location>
</feature>
<reference evidence="4" key="1">
    <citation type="submission" date="2021-02" db="EMBL/GenBank/DDBJ databases">
        <authorList>
            <person name="Nowell W R."/>
        </authorList>
    </citation>
    <scope>NUCLEOTIDE SEQUENCE</scope>
</reference>
<dbReference type="Pfam" id="PF08883">
    <property type="entry name" value="DOPA_dioxygen"/>
    <property type="match status" value="1"/>
</dbReference>
<dbReference type="SUPFAM" id="SSF143410">
    <property type="entry name" value="DOPA-like"/>
    <property type="match status" value="1"/>
</dbReference>
<dbReference type="Proteomes" id="UP000663824">
    <property type="component" value="Unassembled WGS sequence"/>
</dbReference>
<feature type="signal peptide" evidence="1">
    <location>
        <begin position="1"/>
        <end position="20"/>
    </location>
</feature>
<evidence type="ECO:0000313" key="5">
    <source>
        <dbReference type="EMBL" id="CAF3937338.1"/>
    </source>
</evidence>
<dbReference type="PANTHER" id="PTHR36423:SF2">
    <property type="entry name" value="AFR070WP"/>
    <property type="match status" value="1"/>
</dbReference>
<evidence type="ECO:0000313" key="2">
    <source>
        <dbReference type="EMBL" id="CAF1392381.1"/>
    </source>
</evidence>
<evidence type="ECO:0000313" key="3">
    <source>
        <dbReference type="EMBL" id="CAF1524621.1"/>
    </source>
</evidence>
<proteinExistence type="predicted"/>
<dbReference type="Proteomes" id="UP000663834">
    <property type="component" value="Unassembled WGS sequence"/>
</dbReference>
<dbReference type="EMBL" id="CAJNOV010013536">
    <property type="protein sequence ID" value="CAF1524621.1"/>
    <property type="molecule type" value="Genomic_DNA"/>
</dbReference>
<name>A0A816UQW3_9BILA</name>
<dbReference type="Proteomes" id="UP000676336">
    <property type="component" value="Unassembled WGS sequence"/>
</dbReference>
<dbReference type="PANTHER" id="PTHR36423">
    <property type="entry name" value="AFR070WP"/>
    <property type="match status" value="1"/>
</dbReference>
<organism evidence="4 7">
    <name type="scientific">Rotaria magnacalcarata</name>
    <dbReference type="NCBI Taxonomy" id="392030"/>
    <lineage>
        <taxon>Eukaryota</taxon>
        <taxon>Metazoa</taxon>
        <taxon>Spiralia</taxon>
        <taxon>Gnathifera</taxon>
        <taxon>Rotifera</taxon>
        <taxon>Eurotatoria</taxon>
        <taxon>Bdelloidea</taxon>
        <taxon>Philodinida</taxon>
        <taxon>Philodinidae</taxon>
        <taxon>Rotaria</taxon>
    </lineage>
</organism>
<evidence type="ECO:0000313" key="6">
    <source>
        <dbReference type="EMBL" id="CAF3955990.1"/>
    </source>
</evidence>
<evidence type="ECO:0000313" key="4">
    <source>
        <dbReference type="EMBL" id="CAF2116738.1"/>
    </source>
</evidence>
<gene>
    <name evidence="5" type="ORF">BYL167_LOCUS10323</name>
    <name evidence="3" type="ORF">CJN711_LOCUS28621</name>
    <name evidence="2" type="ORF">KQP761_LOCUS9280</name>
    <name evidence="4" type="ORF">MBJ925_LOCUS25124</name>
    <name evidence="6" type="ORF">SMN809_LOCUS9519</name>
</gene>
<sequence>MIAIYTFILLASLACKGLVAHPTIYPHVALKRQQSGPIRVLPSPPPPIISYHIHIVYTLFNPSSVKAALALHNLTRQQFQDYLGPDCPGRYDYGYLCMINDHDIENTTLIGGPFVSGEWSIFLPIGYYAVVTPWLLQNKGDLSILVHPNSGYEYEDHSIWAQWAGQTWPLDMSIFEKETQTNEFGHYPGDSDNPVCLLKGAVCGDGKLSPSALCCYDLACKTAEIIANGVSNLTIHRCG</sequence>
<accession>A0A816UQW3</accession>
<dbReference type="Gene3D" id="3.30.70.1240">
    <property type="entry name" value="DOPA-like domains"/>
    <property type="match status" value="1"/>
</dbReference>
<evidence type="ECO:0000256" key="1">
    <source>
        <dbReference type="SAM" id="SignalP"/>
    </source>
</evidence>
<dbReference type="Proteomes" id="UP000681967">
    <property type="component" value="Unassembled WGS sequence"/>
</dbReference>
<dbReference type="EMBL" id="CAJOBI010003092">
    <property type="protein sequence ID" value="CAF3955990.1"/>
    <property type="molecule type" value="Genomic_DNA"/>
</dbReference>
<dbReference type="EMBL" id="CAJNRE010013130">
    <property type="protein sequence ID" value="CAF2116738.1"/>
    <property type="molecule type" value="Genomic_DNA"/>
</dbReference>
<protein>
    <submittedName>
        <fullName evidence="4">Uncharacterized protein</fullName>
    </submittedName>
</protein>
<keyword evidence="1" id="KW-0732">Signal</keyword>
<dbReference type="AlphaFoldDB" id="A0A816UQW3"/>
<dbReference type="Proteomes" id="UP000663855">
    <property type="component" value="Unassembled WGS sequence"/>
</dbReference>